<feature type="domain" description="Metallo-beta-lactamase" evidence="1">
    <location>
        <begin position="9"/>
        <end position="88"/>
    </location>
</feature>
<organism evidence="2 3">
    <name type="scientific">Pusillibacter faecalis</name>
    <dbReference type="NCBI Taxonomy" id="2714358"/>
    <lineage>
        <taxon>Bacteria</taxon>
        <taxon>Bacillati</taxon>
        <taxon>Bacillota</taxon>
        <taxon>Clostridia</taxon>
        <taxon>Eubacteriales</taxon>
        <taxon>Oscillospiraceae</taxon>
        <taxon>Pusillibacter</taxon>
    </lineage>
</organism>
<dbReference type="Proteomes" id="UP000679848">
    <property type="component" value="Chromosome"/>
</dbReference>
<reference evidence="2" key="1">
    <citation type="submission" date="2020-09" db="EMBL/GenBank/DDBJ databases">
        <title>New species isolated from human feces.</title>
        <authorList>
            <person name="Kitahara M."/>
            <person name="Shigeno Y."/>
            <person name="Shime M."/>
            <person name="Matsumoto Y."/>
            <person name="Nakamura S."/>
            <person name="Motooka D."/>
            <person name="Fukuoka S."/>
            <person name="Nishikawa H."/>
            <person name="Benno Y."/>
        </authorList>
    </citation>
    <scope>NUCLEOTIDE SEQUENCE</scope>
    <source>
        <strain evidence="2">MM59</strain>
    </source>
</reference>
<evidence type="ECO:0000313" key="3">
    <source>
        <dbReference type="Proteomes" id="UP000679848"/>
    </source>
</evidence>
<dbReference type="AlphaFoldDB" id="A0A810QHW8"/>
<dbReference type="PANTHER" id="PTHR30619">
    <property type="entry name" value="DNA INTERNALIZATION/COMPETENCE PROTEIN COMEC/REC2"/>
    <property type="match status" value="1"/>
</dbReference>
<dbReference type="InterPro" id="IPR036866">
    <property type="entry name" value="RibonucZ/Hydroxyglut_hydro"/>
</dbReference>
<gene>
    <name evidence="2" type="ORF">MM59RIKEN_27450</name>
</gene>
<dbReference type="KEGG" id="pfaa:MM59RIKEN_27450"/>
<dbReference type="InterPro" id="IPR052159">
    <property type="entry name" value="Competence_DNA_uptake"/>
</dbReference>
<dbReference type="SUPFAM" id="SSF56281">
    <property type="entry name" value="Metallo-hydrolase/oxidoreductase"/>
    <property type="match status" value="1"/>
</dbReference>
<dbReference type="Pfam" id="PF00753">
    <property type="entry name" value="Lactamase_B"/>
    <property type="match status" value="1"/>
</dbReference>
<dbReference type="RefSeq" id="WP_213543546.1">
    <property type="nucleotide sequence ID" value="NZ_AP023420.1"/>
</dbReference>
<sequence length="316" mass="35801">MLVLDFINVGNGDAILVREVEGGSCRFSMLVDCGHDNLVRDDHPEPLDARSCRIYAGDFLKKQGIERLDILLLTHFHRDHVGGLDRVLQCVAVDRLLTPYIPPREAESLEPDGDNGLPKAARNLLRCMDFYARPLRRYEERIGTLVELAGDRMETLQLTEELRMDILFGEPALYPRQRQVFDAAFQGRRNAYDLIHWAKSMNVASLRQRLYYHGREIVLGGDAYAHMWETATATPCDILKVPHHASLSSTTRKLLHLLQPKTAVVCVAAGRPDERPHPYIVQLLKNCVGDVRFTDAVEIPGIVEPIFHESVHLEIP</sequence>
<keyword evidence="3" id="KW-1185">Reference proteome</keyword>
<evidence type="ECO:0000313" key="2">
    <source>
        <dbReference type="EMBL" id="BCK85426.1"/>
    </source>
</evidence>
<dbReference type="InterPro" id="IPR001279">
    <property type="entry name" value="Metallo-B-lactamas"/>
</dbReference>
<dbReference type="Gene3D" id="3.60.15.10">
    <property type="entry name" value="Ribonuclease Z/Hydroxyacylglutathione hydrolase-like"/>
    <property type="match status" value="1"/>
</dbReference>
<dbReference type="EMBL" id="AP023420">
    <property type="protein sequence ID" value="BCK85426.1"/>
    <property type="molecule type" value="Genomic_DNA"/>
</dbReference>
<proteinExistence type="predicted"/>
<dbReference type="PANTHER" id="PTHR30619:SF1">
    <property type="entry name" value="RECOMBINATION PROTEIN 2"/>
    <property type="match status" value="1"/>
</dbReference>
<name>A0A810QHW8_9FIRM</name>
<accession>A0A810QHW8</accession>
<protein>
    <recommendedName>
        <fullName evidence="1">Metallo-beta-lactamase domain-containing protein</fullName>
    </recommendedName>
</protein>
<evidence type="ECO:0000259" key="1">
    <source>
        <dbReference type="Pfam" id="PF00753"/>
    </source>
</evidence>